<keyword evidence="3" id="KW-0804">Transcription</keyword>
<dbReference type="GO" id="GO:0003700">
    <property type="term" value="F:DNA-binding transcription factor activity"/>
    <property type="evidence" value="ECO:0007669"/>
    <property type="project" value="TreeGrafter"/>
</dbReference>
<evidence type="ECO:0000313" key="5">
    <source>
        <dbReference type="EMBL" id="MBB4619700.1"/>
    </source>
</evidence>
<dbReference type="InterPro" id="IPR036388">
    <property type="entry name" value="WH-like_DNA-bd_sf"/>
</dbReference>
<dbReference type="InterPro" id="IPR050397">
    <property type="entry name" value="Env_Response_Regulators"/>
</dbReference>
<evidence type="ECO:0000256" key="2">
    <source>
        <dbReference type="ARBA" id="ARBA00023125"/>
    </source>
</evidence>
<comment type="caution">
    <text evidence="5">The sequence shown here is derived from an EMBL/GenBank/DDBJ whole genome shotgun (WGS) entry which is preliminary data.</text>
</comment>
<organism evidence="5 6">
    <name type="scientific">Sphingomonas abaci</name>
    <dbReference type="NCBI Taxonomy" id="237611"/>
    <lineage>
        <taxon>Bacteria</taxon>
        <taxon>Pseudomonadati</taxon>
        <taxon>Pseudomonadota</taxon>
        <taxon>Alphaproteobacteria</taxon>
        <taxon>Sphingomonadales</taxon>
        <taxon>Sphingomonadaceae</taxon>
        <taxon>Sphingomonas</taxon>
    </lineage>
</organism>
<proteinExistence type="predicted"/>
<dbReference type="SUPFAM" id="SSF46785">
    <property type="entry name" value="Winged helix' DNA-binding domain"/>
    <property type="match status" value="1"/>
</dbReference>
<dbReference type="InterPro" id="IPR000595">
    <property type="entry name" value="cNMP-bd_dom"/>
</dbReference>
<evidence type="ECO:0000259" key="4">
    <source>
        <dbReference type="PROSITE" id="PS51063"/>
    </source>
</evidence>
<evidence type="ECO:0000256" key="1">
    <source>
        <dbReference type="ARBA" id="ARBA00023015"/>
    </source>
</evidence>
<dbReference type="InterPro" id="IPR018490">
    <property type="entry name" value="cNMP-bd_dom_sf"/>
</dbReference>
<dbReference type="CDD" id="cd00092">
    <property type="entry name" value="HTH_CRP"/>
    <property type="match status" value="1"/>
</dbReference>
<dbReference type="GO" id="GO:0003677">
    <property type="term" value="F:DNA binding"/>
    <property type="evidence" value="ECO:0007669"/>
    <property type="project" value="UniProtKB-KW"/>
</dbReference>
<dbReference type="RefSeq" id="WP_184116942.1">
    <property type="nucleotide sequence ID" value="NZ_JACHNY010000013.1"/>
</dbReference>
<protein>
    <submittedName>
        <fullName evidence="5">CRP-like cAMP-binding protein</fullName>
    </submittedName>
</protein>
<dbReference type="GO" id="GO:0005829">
    <property type="term" value="C:cytosol"/>
    <property type="evidence" value="ECO:0007669"/>
    <property type="project" value="TreeGrafter"/>
</dbReference>
<dbReference type="InterPro" id="IPR036390">
    <property type="entry name" value="WH_DNA-bd_sf"/>
</dbReference>
<evidence type="ECO:0000256" key="3">
    <source>
        <dbReference type="ARBA" id="ARBA00023163"/>
    </source>
</evidence>
<dbReference type="InterPro" id="IPR012318">
    <property type="entry name" value="HTH_CRP"/>
</dbReference>
<dbReference type="InterPro" id="IPR014710">
    <property type="entry name" value="RmlC-like_jellyroll"/>
</dbReference>
<accession>A0A7W7F1T9</accession>
<dbReference type="AlphaFoldDB" id="A0A7W7F1T9"/>
<dbReference type="Pfam" id="PF13545">
    <property type="entry name" value="HTH_Crp_2"/>
    <property type="match status" value="1"/>
</dbReference>
<evidence type="ECO:0000313" key="6">
    <source>
        <dbReference type="Proteomes" id="UP000574769"/>
    </source>
</evidence>
<dbReference type="PROSITE" id="PS51063">
    <property type="entry name" value="HTH_CRP_2"/>
    <property type="match status" value="1"/>
</dbReference>
<dbReference type="SUPFAM" id="SSF51206">
    <property type="entry name" value="cAMP-binding domain-like"/>
    <property type="match status" value="1"/>
</dbReference>
<keyword evidence="1" id="KW-0805">Transcription regulation</keyword>
<dbReference type="CDD" id="cd00038">
    <property type="entry name" value="CAP_ED"/>
    <property type="match status" value="1"/>
</dbReference>
<keyword evidence="6" id="KW-1185">Reference proteome</keyword>
<name>A0A7W7F1T9_9SPHN</name>
<dbReference type="Gene3D" id="2.60.120.10">
    <property type="entry name" value="Jelly Rolls"/>
    <property type="match status" value="1"/>
</dbReference>
<dbReference type="Pfam" id="PF00027">
    <property type="entry name" value="cNMP_binding"/>
    <property type="match status" value="1"/>
</dbReference>
<reference evidence="5 6" key="1">
    <citation type="submission" date="2020-08" db="EMBL/GenBank/DDBJ databases">
        <title>Genomic Encyclopedia of Type Strains, Phase IV (KMG-IV): sequencing the most valuable type-strain genomes for metagenomic binning, comparative biology and taxonomic classification.</title>
        <authorList>
            <person name="Goeker M."/>
        </authorList>
    </citation>
    <scope>NUCLEOTIDE SEQUENCE [LARGE SCALE GENOMIC DNA]</scope>
    <source>
        <strain evidence="5 6">DSM 15867</strain>
    </source>
</reference>
<dbReference type="Gene3D" id="1.10.10.10">
    <property type="entry name" value="Winged helix-like DNA-binding domain superfamily/Winged helix DNA-binding domain"/>
    <property type="match status" value="1"/>
</dbReference>
<feature type="domain" description="HTH crp-type" evidence="4">
    <location>
        <begin position="151"/>
        <end position="225"/>
    </location>
</feature>
<dbReference type="SMART" id="SM00419">
    <property type="entry name" value="HTH_CRP"/>
    <property type="match status" value="1"/>
</dbReference>
<dbReference type="Proteomes" id="UP000574769">
    <property type="component" value="Unassembled WGS sequence"/>
</dbReference>
<sequence length="237" mass="25721">MHPATTPLLSFTRRLERFAPLEPGDRAAILTLPAQEERIGRGRRLVEEGQDDHPCLFLLSGFAQRHGILADGQRQITGLYVPGDIIGLRSEALPRAHQTVGALGPVELLKIPHKALTGLADAHPAIARALWNETLADAAAAQDWIITLGKRDARGRVLALLGELMDRCRRAGLAMRDSIVLPLTQEEIGDATGLTSVHVNRTLMALQAEGVIERAGRRVTLLRPQTAPRPALRIAIG</sequence>
<dbReference type="PANTHER" id="PTHR24567:SF68">
    <property type="entry name" value="DNA-BINDING TRANSCRIPTIONAL DUAL REGULATOR CRP"/>
    <property type="match status" value="1"/>
</dbReference>
<dbReference type="EMBL" id="JACHNY010000013">
    <property type="protein sequence ID" value="MBB4619700.1"/>
    <property type="molecule type" value="Genomic_DNA"/>
</dbReference>
<gene>
    <name evidence="5" type="ORF">GGQ96_003859</name>
</gene>
<dbReference type="PANTHER" id="PTHR24567">
    <property type="entry name" value="CRP FAMILY TRANSCRIPTIONAL REGULATORY PROTEIN"/>
    <property type="match status" value="1"/>
</dbReference>
<keyword evidence="2" id="KW-0238">DNA-binding</keyword>